<reference evidence="6" key="2">
    <citation type="submission" date="2021-04" db="EMBL/GenBank/DDBJ databases">
        <authorList>
            <person name="Gilroy R."/>
        </authorList>
    </citation>
    <scope>NUCLEOTIDE SEQUENCE</scope>
    <source>
        <strain evidence="6">2189</strain>
    </source>
</reference>
<dbReference type="PANTHER" id="PTHR43817">
    <property type="entry name" value="GLYCOSYL HYDROLASE"/>
    <property type="match status" value="1"/>
</dbReference>
<evidence type="ECO:0000313" key="6">
    <source>
        <dbReference type="EMBL" id="HIX49896.1"/>
    </source>
</evidence>
<keyword evidence="2" id="KW-0732">Signal</keyword>
<comment type="caution">
    <text evidence="6">The sequence shown here is derived from an EMBL/GenBank/DDBJ whole genome shotgun (WGS) entry which is preliminary data.</text>
</comment>
<gene>
    <name evidence="6" type="ORF">H9851_01260</name>
</gene>
<evidence type="ECO:0000313" key="7">
    <source>
        <dbReference type="Proteomes" id="UP000886847"/>
    </source>
</evidence>
<dbReference type="AlphaFoldDB" id="A0A9D1VZA1"/>
<keyword evidence="4 5" id="KW-0326">Glycosidase</keyword>
<dbReference type="PANTHER" id="PTHR43817:SF1">
    <property type="entry name" value="HYDROLASE, FAMILY 43, PUTATIVE (AFU_ORTHOLOGUE AFUA_3G01660)-RELATED"/>
    <property type="match status" value="1"/>
</dbReference>
<dbReference type="InterPro" id="IPR016828">
    <property type="entry name" value="Alpha-L-arabinofuranosidase"/>
</dbReference>
<dbReference type="GO" id="GO:0005975">
    <property type="term" value="P:carbohydrate metabolic process"/>
    <property type="evidence" value="ECO:0007669"/>
    <property type="project" value="InterPro"/>
</dbReference>
<evidence type="ECO:0000256" key="2">
    <source>
        <dbReference type="ARBA" id="ARBA00022729"/>
    </source>
</evidence>
<dbReference type="EMBL" id="DXEW01000005">
    <property type="protein sequence ID" value="HIX49896.1"/>
    <property type="molecule type" value="Genomic_DNA"/>
</dbReference>
<accession>A0A9D1VZA1</accession>
<proteinExistence type="inferred from homology"/>
<evidence type="ECO:0000256" key="4">
    <source>
        <dbReference type="ARBA" id="ARBA00023295"/>
    </source>
</evidence>
<dbReference type="GO" id="GO:0004553">
    <property type="term" value="F:hydrolase activity, hydrolyzing O-glycosyl compounds"/>
    <property type="evidence" value="ECO:0007669"/>
    <property type="project" value="InterPro"/>
</dbReference>
<dbReference type="Proteomes" id="UP000886847">
    <property type="component" value="Unassembled WGS sequence"/>
</dbReference>
<dbReference type="InterPro" id="IPR006710">
    <property type="entry name" value="Glyco_hydro_43"/>
</dbReference>
<protein>
    <submittedName>
        <fullName evidence="6">Family 43 glycosylhydrolase</fullName>
    </submittedName>
</protein>
<comment type="similarity">
    <text evidence="1 5">Belongs to the glycosyl hydrolase 43 family.</text>
</comment>
<reference evidence="6" key="1">
    <citation type="journal article" date="2021" name="PeerJ">
        <title>Extensive microbial diversity within the chicken gut microbiome revealed by metagenomics and culture.</title>
        <authorList>
            <person name="Gilroy R."/>
            <person name="Ravi A."/>
            <person name="Getino M."/>
            <person name="Pursley I."/>
            <person name="Horton D.L."/>
            <person name="Alikhan N.F."/>
            <person name="Baker D."/>
            <person name="Gharbi K."/>
            <person name="Hall N."/>
            <person name="Watson M."/>
            <person name="Adriaenssens E.M."/>
            <person name="Foster-Nyarko E."/>
            <person name="Jarju S."/>
            <person name="Secka A."/>
            <person name="Antonio M."/>
            <person name="Oren A."/>
            <person name="Chaudhuri R.R."/>
            <person name="La Ragione R."/>
            <person name="Hildebrand F."/>
            <person name="Pallen M.J."/>
        </authorList>
    </citation>
    <scope>NUCLEOTIDE SEQUENCE</scope>
    <source>
        <strain evidence="6">2189</strain>
    </source>
</reference>
<evidence type="ECO:0000256" key="5">
    <source>
        <dbReference type="RuleBase" id="RU361187"/>
    </source>
</evidence>
<dbReference type="Gene3D" id="2.115.10.20">
    <property type="entry name" value="Glycosyl hydrolase domain, family 43"/>
    <property type="match status" value="1"/>
</dbReference>
<dbReference type="InterPro" id="IPR023296">
    <property type="entry name" value="Glyco_hydro_beta-prop_sf"/>
</dbReference>
<organism evidence="6 7">
    <name type="scientific">Candidatus Borkfalkia faecavium</name>
    <dbReference type="NCBI Taxonomy" id="2838508"/>
    <lineage>
        <taxon>Bacteria</taxon>
        <taxon>Bacillati</taxon>
        <taxon>Bacillota</taxon>
        <taxon>Clostridia</taxon>
        <taxon>Christensenellales</taxon>
        <taxon>Christensenellaceae</taxon>
        <taxon>Candidatus Borkfalkia</taxon>
    </lineage>
</organism>
<evidence type="ECO:0000256" key="1">
    <source>
        <dbReference type="ARBA" id="ARBA00009865"/>
    </source>
</evidence>
<dbReference type="SUPFAM" id="SSF75005">
    <property type="entry name" value="Arabinanase/levansucrase/invertase"/>
    <property type="match status" value="1"/>
</dbReference>
<name>A0A9D1VZA1_9FIRM</name>
<dbReference type="Pfam" id="PF04616">
    <property type="entry name" value="Glyco_hydro_43"/>
    <property type="match status" value="1"/>
</dbReference>
<sequence>MAKYNDPLVRGRADPYVYKHTDGNYYFTATYPAYDRICIRKAATINGITDAEEKVIWRKHEEGIMASHVWAPEIHYIDGNWYIYFAAGESKRIWEIRPYVLQCTGPDPMTDEWIELGMMQAHRSPTGRRKTGYDSYSFTEFSLDATTFEHKGKRYMIWAEKVHRRFGISNLYIAEMETPNKLKTVQVLLCTPDYDWERIDFWVCEGPAVLKHDGKIFVTYSASATGQMYCMGMLSADENADLLDPKSWTKKRYPVLKTDPEKKVFGPGHNCFTTGDDGEVLCILHYRDYSDKYISGDPLNNPDRHAHVLEVQFENGEPVFRL</sequence>
<evidence type="ECO:0000256" key="3">
    <source>
        <dbReference type="ARBA" id="ARBA00022801"/>
    </source>
</evidence>
<keyword evidence="3 5" id="KW-0378">Hydrolase</keyword>
<dbReference type="PIRSF" id="PIRSF025414">
    <property type="entry name" value="Alpha-L-arabinofuranosidase"/>
    <property type="match status" value="1"/>
</dbReference>